<accession>A0A126R2P1</accession>
<gene>
    <name evidence="1" type="ORF">YLM1_1759</name>
</gene>
<dbReference type="InterPro" id="IPR027417">
    <property type="entry name" value="P-loop_NTPase"/>
</dbReference>
<protein>
    <submittedName>
        <fullName evidence="1">Phage terminase large subunit</fullName>
    </submittedName>
</protein>
<dbReference type="AlphaFoldDB" id="A0A126R2P1"/>
<keyword evidence="2" id="KW-1185">Reference proteome</keyword>
<dbReference type="EMBL" id="CP014265">
    <property type="protein sequence ID" value="AMK16314.1"/>
    <property type="molecule type" value="Genomic_DNA"/>
</dbReference>
<proteinExistence type="predicted"/>
<dbReference type="RefSeq" id="WP_067148684.1">
    <property type="nucleotide sequence ID" value="NZ_CP014265.1"/>
</dbReference>
<dbReference type="Proteomes" id="UP000066376">
    <property type="component" value="Chromosome"/>
</dbReference>
<reference evidence="1 2" key="1">
    <citation type="journal article" date="2016" name="Genome Announc.">
        <title>Draft Genome Sequence of the Rumen Methanogen Methanobrevibacter olleyae YLM1.</title>
        <authorList>
            <person name="Kelly W.J."/>
            <person name="Li D."/>
            <person name="Lambie S.C."/>
            <person name="Cox F."/>
            <person name="Attwood G.T."/>
            <person name="Altermann E."/>
            <person name="Leahy S.C."/>
        </authorList>
    </citation>
    <scope>NUCLEOTIDE SEQUENCE [LARGE SCALE GENOMIC DNA]</scope>
    <source>
        <strain evidence="1 2">YLM1</strain>
    </source>
</reference>
<reference evidence="2" key="2">
    <citation type="submission" date="2016-02" db="EMBL/GenBank/DDBJ databases">
        <title>The draft genome sequence of the rumen methanogen Methanobrevibacter olleyae YLM1.</title>
        <authorList>
            <consortium name="New Zealand Agricultural Greenhouse Gas Research Centre/Pastoral Greenhouse Gas Research Consortium"/>
            <person name="Kelly W.J."/>
            <person name="Li D."/>
            <person name="Lambie S.C."/>
            <person name="Attwood G.T."/>
            <person name="Altermann E."/>
            <person name="Leahy S.C."/>
        </authorList>
    </citation>
    <scope>NUCLEOTIDE SEQUENCE [LARGE SCALE GENOMIC DNA]</scope>
    <source>
        <strain evidence="2">YLM1</strain>
    </source>
</reference>
<name>A0A126R2P1_METOL</name>
<dbReference type="KEGG" id="mol:YLM1_1759"/>
<evidence type="ECO:0000313" key="1">
    <source>
        <dbReference type="EMBL" id="AMK16314.1"/>
    </source>
</evidence>
<evidence type="ECO:0000313" key="2">
    <source>
        <dbReference type="Proteomes" id="UP000066376"/>
    </source>
</evidence>
<dbReference type="STRING" id="294671.YLM1_1759"/>
<sequence>MRITKDNLKCFDDEVKKLCNRTIFTNDPLYKNHYIPFKPYNLQKLVVLYANDNSDTFNQVLGGAGGFGGKTSVGSMLAAQYLPYDDDYTCLVTRRNYAELLDTNSIWENLISWCCDEETLGKDYVCDYKLSPSPKIIAPNGNTIYFKAFDHEKKKQKLKSASYDRIVNDEASELPVQVLKFQYRSLRNTSAIPLSIINLSNPGGESTDYLISKFVDGSSPYIAMDWRDNPFINKHKYSVSLDELDYVDQQYQKYGNWHYKPTSGDLITFKELEKSLTPPSYVDNYKVMFNGIGIDLAGRGRDRTCPASMVLLENGKKMLVGLTGDESAYPEETVYNFIEKQIQDYYTNVIKFEREPGGDSLYSLRYWQDELYDLTFPDGVIVDDIGTGSKSKFNRARPVARAIKNGELLISDDIDDDCLQRLFDQFIYISPSPEEMANLKSPDELDAVVYAYLIIKELESSYVVPK</sequence>
<dbReference type="GeneID" id="28490068"/>
<dbReference type="PATRIC" id="fig|294671.3.peg.1828"/>
<organism evidence="1 2">
    <name type="scientific">Methanobrevibacter olleyae</name>
    <dbReference type="NCBI Taxonomy" id="294671"/>
    <lineage>
        <taxon>Archaea</taxon>
        <taxon>Methanobacteriati</taxon>
        <taxon>Methanobacteriota</taxon>
        <taxon>Methanomada group</taxon>
        <taxon>Methanobacteria</taxon>
        <taxon>Methanobacteriales</taxon>
        <taxon>Methanobacteriaceae</taxon>
        <taxon>Methanobrevibacter</taxon>
    </lineage>
</organism>
<dbReference type="Gene3D" id="3.40.50.300">
    <property type="entry name" value="P-loop containing nucleotide triphosphate hydrolases"/>
    <property type="match status" value="1"/>
</dbReference>